<feature type="region of interest" description="Disordered" evidence="2">
    <location>
        <begin position="13"/>
        <end position="70"/>
    </location>
</feature>
<accession>A0ABV0Z3Q3</accession>
<keyword evidence="1" id="KW-0677">Repeat</keyword>
<evidence type="ECO:0000256" key="2">
    <source>
        <dbReference type="SAM" id="MobiDB-lite"/>
    </source>
</evidence>
<dbReference type="Pfam" id="PF07679">
    <property type="entry name" value="I-set"/>
    <property type="match status" value="1"/>
</dbReference>
<dbReference type="InterPro" id="IPR013098">
    <property type="entry name" value="Ig_I-set"/>
</dbReference>
<protein>
    <recommendedName>
        <fullName evidence="3">Ig-like domain-containing protein</fullName>
    </recommendedName>
</protein>
<dbReference type="EMBL" id="JAHRIP010049726">
    <property type="protein sequence ID" value="MEQ2300517.1"/>
    <property type="molecule type" value="Genomic_DNA"/>
</dbReference>
<evidence type="ECO:0000313" key="4">
    <source>
        <dbReference type="EMBL" id="MEQ2300517.1"/>
    </source>
</evidence>
<evidence type="ECO:0000256" key="1">
    <source>
        <dbReference type="ARBA" id="ARBA00022737"/>
    </source>
</evidence>
<dbReference type="InterPro" id="IPR013783">
    <property type="entry name" value="Ig-like_fold"/>
</dbReference>
<dbReference type="InterPro" id="IPR050964">
    <property type="entry name" value="Striated_Muscle_Regulatory"/>
</dbReference>
<feature type="domain" description="Ig-like" evidence="3">
    <location>
        <begin position="171"/>
        <end position="234"/>
    </location>
</feature>
<proteinExistence type="predicted"/>
<evidence type="ECO:0000313" key="5">
    <source>
        <dbReference type="Proteomes" id="UP001469553"/>
    </source>
</evidence>
<keyword evidence="5" id="KW-1185">Reference proteome</keyword>
<dbReference type="SUPFAM" id="SSF48726">
    <property type="entry name" value="Immunoglobulin"/>
    <property type="match status" value="1"/>
</dbReference>
<feature type="compositionally biased region" description="Basic and acidic residues" evidence="2">
    <location>
        <begin position="16"/>
        <end position="28"/>
    </location>
</feature>
<dbReference type="Gene3D" id="2.60.40.10">
    <property type="entry name" value="Immunoglobulins"/>
    <property type="match status" value="1"/>
</dbReference>
<sequence>MSGSIPFYQKHHRHYDRGYRSTEAESKMRHYQSSSRYSAGTSLSATSRGLKVSSHSGLENRLSPLPKRSKPSYLAVDKENQIIGYVVPIFRGSQEFATGLSDTEEARVRDTAAYMARRDLFTSGLEMEKSEVTSRKEAMRESAERISLNKRIHEHEEHFKRMNEDSLMHAPEFVIKPRSHTVWEKQCVRLHCTVSGWPDPRVIWYKNNVAIDPLANPGKFKLESRYNVHSLEIN</sequence>
<feature type="compositionally biased region" description="Polar residues" evidence="2">
    <location>
        <begin position="31"/>
        <end position="57"/>
    </location>
</feature>
<reference evidence="4 5" key="1">
    <citation type="submission" date="2021-06" db="EMBL/GenBank/DDBJ databases">
        <authorList>
            <person name="Palmer J.M."/>
        </authorList>
    </citation>
    <scope>NUCLEOTIDE SEQUENCE [LARGE SCALE GENOMIC DNA]</scope>
    <source>
        <strain evidence="4 5">AS_MEX2019</strain>
        <tissue evidence="4">Muscle</tissue>
    </source>
</reference>
<comment type="caution">
    <text evidence="4">The sequence shown here is derived from an EMBL/GenBank/DDBJ whole genome shotgun (WGS) entry which is preliminary data.</text>
</comment>
<dbReference type="PANTHER" id="PTHR13817:SF16">
    <property type="entry name" value="MYOMESIN-1"/>
    <property type="match status" value="1"/>
</dbReference>
<dbReference type="InterPro" id="IPR036179">
    <property type="entry name" value="Ig-like_dom_sf"/>
</dbReference>
<name>A0ABV0Z3Q3_9TELE</name>
<dbReference type="PANTHER" id="PTHR13817">
    <property type="entry name" value="TITIN"/>
    <property type="match status" value="1"/>
</dbReference>
<dbReference type="InterPro" id="IPR007110">
    <property type="entry name" value="Ig-like_dom"/>
</dbReference>
<dbReference type="Proteomes" id="UP001469553">
    <property type="component" value="Unassembled WGS sequence"/>
</dbReference>
<feature type="non-terminal residue" evidence="4">
    <location>
        <position position="234"/>
    </location>
</feature>
<organism evidence="4 5">
    <name type="scientific">Ameca splendens</name>
    <dbReference type="NCBI Taxonomy" id="208324"/>
    <lineage>
        <taxon>Eukaryota</taxon>
        <taxon>Metazoa</taxon>
        <taxon>Chordata</taxon>
        <taxon>Craniata</taxon>
        <taxon>Vertebrata</taxon>
        <taxon>Euteleostomi</taxon>
        <taxon>Actinopterygii</taxon>
        <taxon>Neopterygii</taxon>
        <taxon>Teleostei</taxon>
        <taxon>Neoteleostei</taxon>
        <taxon>Acanthomorphata</taxon>
        <taxon>Ovalentaria</taxon>
        <taxon>Atherinomorphae</taxon>
        <taxon>Cyprinodontiformes</taxon>
        <taxon>Goodeidae</taxon>
        <taxon>Ameca</taxon>
    </lineage>
</organism>
<dbReference type="PROSITE" id="PS50835">
    <property type="entry name" value="IG_LIKE"/>
    <property type="match status" value="1"/>
</dbReference>
<evidence type="ECO:0000259" key="3">
    <source>
        <dbReference type="PROSITE" id="PS50835"/>
    </source>
</evidence>
<gene>
    <name evidence="4" type="ORF">AMECASPLE_026434</name>
</gene>